<keyword evidence="2" id="KW-1185">Reference proteome</keyword>
<name>A0A6P4E646_DRORH</name>
<protein>
    <submittedName>
        <fullName evidence="3">Uncharacterized protein LOC108040516</fullName>
    </submittedName>
</protein>
<dbReference type="EnsemblMetazoa" id="XM_017118016.1">
    <property type="protein sequence ID" value="XP_016973505.1"/>
    <property type="gene ID" value="LOC108040516"/>
</dbReference>
<evidence type="ECO:0000313" key="3">
    <source>
        <dbReference type="RefSeq" id="XP_016973505.1"/>
    </source>
</evidence>
<dbReference type="RefSeq" id="XP_016973505.1">
    <property type="nucleotide sequence ID" value="XM_017118016.1"/>
</dbReference>
<reference evidence="1" key="3">
    <citation type="submission" date="2025-05" db="UniProtKB">
        <authorList>
            <consortium name="EnsemblMetazoa"/>
        </authorList>
    </citation>
    <scope>IDENTIFICATION</scope>
</reference>
<sequence>MLSYRVHGMRKGHSWPEVRICQVQNHSRLCCILRKALKLNVQAEAIKKHEVKQQTKIRVKPEVPPKPKRKVKSVVKEEQVAKSGIEPLPEIVNESVAIPNLEGITNAEVIGQAEDRAKLMPESKAEDVLQIKPDVISAVIANLKVIPKPEVMIQAEQTKREDIPQNKQEVITNLNALLKPAGIAKPEAIAKGKKMPTTMSQSRPEAISKTKLKGIKEFRSTKKDIENPYVKTKQEVIPLKKVEVKTLEIESHIKPELMSQIKSDVIRQTEEDVIPKLKKRPKQKHQPNPKMMFKKLIAGAKTKEVKAKLETEMKTDFHEHHAVGDEVKSADNLIEEWRRYYVKFLKDLQHYEPQANQTPGDVPKIKQVKTKLEAELKGDLNEQHSIGNGLESADDLIKEWRRYHASFLRQRQRYEQIYRDRLEMIRELGKIGEGLHQMRQDFARCNVPHVRH</sequence>
<dbReference type="Proteomes" id="UP001652680">
    <property type="component" value="Unassembled WGS sequence"/>
</dbReference>
<evidence type="ECO:0000313" key="1">
    <source>
        <dbReference type="EnsemblMetazoa" id="XP_016973505.1"/>
    </source>
</evidence>
<dbReference type="AlphaFoldDB" id="A0A6P4E646"/>
<accession>A0A6P4E646</accession>
<evidence type="ECO:0000313" key="2">
    <source>
        <dbReference type="Proteomes" id="UP001652680"/>
    </source>
</evidence>
<gene>
    <name evidence="3" type="primary">LOC108040516</name>
    <name evidence="1" type="synonym">108040516</name>
</gene>
<organism evidence="3">
    <name type="scientific">Drosophila rhopaloa</name>
    <name type="common">Fruit fly</name>
    <dbReference type="NCBI Taxonomy" id="1041015"/>
    <lineage>
        <taxon>Eukaryota</taxon>
        <taxon>Metazoa</taxon>
        <taxon>Ecdysozoa</taxon>
        <taxon>Arthropoda</taxon>
        <taxon>Hexapoda</taxon>
        <taxon>Insecta</taxon>
        <taxon>Pterygota</taxon>
        <taxon>Neoptera</taxon>
        <taxon>Endopterygota</taxon>
        <taxon>Diptera</taxon>
        <taxon>Brachycera</taxon>
        <taxon>Muscomorpha</taxon>
        <taxon>Ephydroidea</taxon>
        <taxon>Drosophilidae</taxon>
        <taxon>Drosophila</taxon>
        <taxon>Sophophora</taxon>
    </lineage>
</organism>
<reference evidence="2" key="1">
    <citation type="journal article" date="2021" name="Elife">
        <title>Highly contiguous assemblies of 101 drosophilid genomes.</title>
        <authorList>
            <person name="Kim B.Y."/>
            <person name="Wang J.R."/>
            <person name="Miller D.E."/>
            <person name="Barmina O."/>
            <person name="Delaney E."/>
            <person name="Thompson A."/>
            <person name="Comeault A.A."/>
            <person name="Peede D."/>
            <person name="D'Agostino E.R."/>
            <person name="Pelaez J."/>
            <person name="Aguilar J.M."/>
            <person name="Haji D."/>
            <person name="Matsunaga T."/>
            <person name="Armstrong E.E."/>
            <person name="Zych M."/>
            <person name="Ogawa Y."/>
            <person name="Stamenkovic-Radak M."/>
            <person name="Jelic M."/>
            <person name="Veselinovic M.S."/>
            <person name="Tanaskovic M."/>
            <person name="Eric P."/>
            <person name="Gao J.J."/>
            <person name="Katoh T.K."/>
            <person name="Toda M.J."/>
            <person name="Watabe H."/>
            <person name="Watada M."/>
            <person name="Davis J.S."/>
            <person name="Moyle L.C."/>
            <person name="Manoli G."/>
            <person name="Bertolini E."/>
            <person name="Kostal V."/>
            <person name="Hawley R.S."/>
            <person name="Takahashi A."/>
            <person name="Jones C.D."/>
            <person name="Price D.K."/>
            <person name="Whiteman N."/>
            <person name="Kopp A."/>
            <person name="Matute D.R."/>
            <person name="Petrov D.A."/>
        </authorList>
    </citation>
    <scope>NUCLEOTIDE SEQUENCE [LARGE SCALE GENOMIC DNA]</scope>
</reference>
<reference evidence="3" key="2">
    <citation type="submission" date="2025-04" db="UniProtKB">
        <authorList>
            <consortium name="RefSeq"/>
        </authorList>
    </citation>
    <scope>IDENTIFICATION</scope>
</reference>
<proteinExistence type="predicted"/>
<dbReference type="GeneID" id="108040516"/>